<keyword evidence="2" id="KW-1185">Reference proteome</keyword>
<reference evidence="1 2" key="1">
    <citation type="journal article" date="2019" name="Sci. Rep.">
        <title>Orb-weaving spider Araneus ventricosus genome elucidates the spidroin gene catalogue.</title>
        <authorList>
            <person name="Kono N."/>
            <person name="Nakamura H."/>
            <person name="Ohtoshi R."/>
            <person name="Moran D.A.P."/>
            <person name="Shinohara A."/>
            <person name="Yoshida Y."/>
            <person name="Fujiwara M."/>
            <person name="Mori M."/>
            <person name="Tomita M."/>
            <person name="Arakawa K."/>
        </authorList>
    </citation>
    <scope>NUCLEOTIDE SEQUENCE [LARGE SCALE GENOMIC DNA]</scope>
</reference>
<dbReference type="AlphaFoldDB" id="A0A4Y2RRX8"/>
<proteinExistence type="predicted"/>
<accession>A0A4Y2RRX8</accession>
<evidence type="ECO:0000313" key="2">
    <source>
        <dbReference type="Proteomes" id="UP000499080"/>
    </source>
</evidence>
<organism evidence="1 2">
    <name type="scientific">Araneus ventricosus</name>
    <name type="common">Orbweaver spider</name>
    <name type="synonym">Epeira ventricosa</name>
    <dbReference type="NCBI Taxonomy" id="182803"/>
    <lineage>
        <taxon>Eukaryota</taxon>
        <taxon>Metazoa</taxon>
        <taxon>Ecdysozoa</taxon>
        <taxon>Arthropoda</taxon>
        <taxon>Chelicerata</taxon>
        <taxon>Arachnida</taxon>
        <taxon>Araneae</taxon>
        <taxon>Araneomorphae</taxon>
        <taxon>Entelegynae</taxon>
        <taxon>Araneoidea</taxon>
        <taxon>Araneidae</taxon>
        <taxon>Araneus</taxon>
    </lineage>
</organism>
<comment type="caution">
    <text evidence="1">The sequence shown here is derived from an EMBL/GenBank/DDBJ whole genome shotgun (WGS) entry which is preliminary data.</text>
</comment>
<dbReference type="Proteomes" id="UP000499080">
    <property type="component" value="Unassembled WGS sequence"/>
</dbReference>
<sequence>MFLYEAPVCPNYYSNCSLHDLMFDMCSPFKLSLKDDSYMLNGVILFPICWWGIHKIPNQNVSGLEGSNSKLILCCPNFENIEYLQSQDFEAISNSGAKRKD</sequence>
<name>A0A4Y2RRX8_ARAVE</name>
<gene>
    <name evidence="1" type="ORF">AVEN_227053_1</name>
</gene>
<dbReference type="EMBL" id="BGPR01018043">
    <property type="protein sequence ID" value="GBN78106.1"/>
    <property type="molecule type" value="Genomic_DNA"/>
</dbReference>
<protein>
    <submittedName>
        <fullName evidence="1">Uncharacterized protein</fullName>
    </submittedName>
</protein>
<evidence type="ECO:0000313" key="1">
    <source>
        <dbReference type="EMBL" id="GBN78106.1"/>
    </source>
</evidence>